<evidence type="ECO:0000256" key="3">
    <source>
        <dbReference type="SAM" id="MobiDB-lite"/>
    </source>
</evidence>
<keyword evidence="6" id="KW-1185">Reference proteome</keyword>
<evidence type="ECO:0000313" key="6">
    <source>
        <dbReference type="Proteomes" id="UP001187192"/>
    </source>
</evidence>
<comment type="similarity">
    <text evidence="1 2">Belongs to the PdxS/SNZ family.</text>
</comment>
<comment type="caution">
    <text evidence="5">The sequence shown here is derived from an EMBL/GenBank/DDBJ whole genome shotgun (WGS) entry which is preliminary data.</text>
</comment>
<proteinExistence type="inferred from homology"/>
<organism evidence="5 6">
    <name type="scientific">Ficus carica</name>
    <name type="common">Common fig</name>
    <dbReference type="NCBI Taxonomy" id="3494"/>
    <lineage>
        <taxon>Eukaryota</taxon>
        <taxon>Viridiplantae</taxon>
        <taxon>Streptophyta</taxon>
        <taxon>Embryophyta</taxon>
        <taxon>Tracheophyta</taxon>
        <taxon>Spermatophyta</taxon>
        <taxon>Magnoliopsida</taxon>
        <taxon>eudicotyledons</taxon>
        <taxon>Gunneridae</taxon>
        <taxon>Pentapetalae</taxon>
        <taxon>rosids</taxon>
        <taxon>fabids</taxon>
        <taxon>Rosales</taxon>
        <taxon>Moraceae</taxon>
        <taxon>Ficeae</taxon>
        <taxon>Ficus</taxon>
    </lineage>
</organism>
<sequence>MAEESSSSETERQIGPPPPQPPGLTRYGSALSSLIGTVVDAVIGAEGEFGANLRSSSLLSGGHGHSHSHYFSRNPPPPANHHHETPRRSLTNQTRLQPRETVYEHKLKKETTFDIADGHLCRPSQARRGRWSLRNFRAPFICRCRNLGEALRRVREGAAMSEEGGRSRAVDEHQMANRETKYSLPWICCTVNQVWFIVQRFKGALELNPISKRFELSLNSKI</sequence>
<evidence type="ECO:0000256" key="1">
    <source>
        <dbReference type="ARBA" id="ARBA00007281"/>
    </source>
</evidence>
<evidence type="ECO:0000256" key="2">
    <source>
        <dbReference type="PROSITE-ProRule" id="PRU00481"/>
    </source>
</evidence>
<name>A0AA88AZ84_FICCA</name>
<dbReference type="Proteomes" id="UP001187192">
    <property type="component" value="Unassembled WGS sequence"/>
</dbReference>
<accession>A0AA88AZ84</accession>
<dbReference type="EMBL" id="BTGU01000043">
    <property type="protein sequence ID" value="GMN52851.1"/>
    <property type="molecule type" value="Genomic_DNA"/>
</dbReference>
<dbReference type="InterPro" id="IPR001852">
    <property type="entry name" value="PdxS/SNZ"/>
</dbReference>
<dbReference type="InterPro" id="IPR033755">
    <property type="entry name" value="PdxS/SNZ_N"/>
</dbReference>
<protein>
    <recommendedName>
        <fullName evidence="4">PdxS/SNZ N-terminal domain-containing protein</fullName>
    </recommendedName>
</protein>
<feature type="region of interest" description="Disordered" evidence="3">
    <location>
        <begin position="1"/>
        <end position="27"/>
    </location>
</feature>
<gene>
    <name evidence="5" type="ORF">TIFTF001_021986</name>
</gene>
<dbReference type="Gene3D" id="3.20.20.70">
    <property type="entry name" value="Aldolase class I"/>
    <property type="match status" value="1"/>
</dbReference>
<feature type="region of interest" description="Disordered" evidence="3">
    <location>
        <begin position="59"/>
        <end position="94"/>
    </location>
</feature>
<evidence type="ECO:0000259" key="4">
    <source>
        <dbReference type="Pfam" id="PF01680"/>
    </source>
</evidence>
<dbReference type="PROSITE" id="PS51129">
    <property type="entry name" value="PDXS_SNZ_2"/>
    <property type="match status" value="1"/>
</dbReference>
<dbReference type="Pfam" id="PF01680">
    <property type="entry name" value="SOR_SNZ"/>
    <property type="match status" value="1"/>
</dbReference>
<dbReference type="AlphaFoldDB" id="A0AA88AZ84"/>
<dbReference type="GO" id="GO:0042823">
    <property type="term" value="P:pyridoxal phosphate biosynthetic process"/>
    <property type="evidence" value="ECO:0007669"/>
    <property type="project" value="InterPro"/>
</dbReference>
<evidence type="ECO:0000313" key="5">
    <source>
        <dbReference type="EMBL" id="GMN52851.1"/>
    </source>
</evidence>
<feature type="domain" description="PdxS/SNZ N-terminal" evidence="4">
    <location>
        <begin position="134"/>
        <end position="165"/>
    </location>
</feature>
<reference evidence="5" key="1">
    <citation type="submission" date="2023-07" db="EMBL/GenBank/DDBJ databases">
        <title>draft genome sequence of fig (Ficus carica).</title>
        <authorList>
            <person name="Takahashi T."/>
            <person name="Nishimura K."/>
        </authorList>
    </citation>
    <scope>NUCLEOTIDE SEQUENCE</scope>
</reference>
<dbReference type="InterPro" id="IPR013785">
    <property type="entry name" value="Aldolase_TIM"/>
</dbReference>